<feature type="domain" description="PAS fold-4" evidence="8">
    <location>
        <begin position="20"/>
        <end position="130"/>
    </location>
</feature>
<name>A0A8J3A324_9PROT</name>
<organism evidence="9 11">
    <name type="scientific">Aquisalinus luteolus</name>
    <dbReference type="NCBI Taxonomy" id="1566827"/>
    <lineage>
        <taxon>Bacteria</taxon>
        <taxon>Pseudomonadati</taxon>
        <taxon>Pseudomonadota</taxon>
        <taxon>Alphaproteobacteria</taxon>
        <taxon>Parvularculales</taxon>
        <taxon>Parvularculaceae</taxon>
        <taxon>Aquisalinus</taxon>
    </lineage>
</organism>
<keyword evidence="12" id="KW-1185">Reference proteome</keyword>
<evidence type="ECO:0000256" key="6">
    <source>
        <dbReference type="ARBA" id="ARBA00022777"/>
    </source>
</evidence>
<keyword evidence="7" id="KW-0067">ATP-binding</keyword>
<dbReference type="InterPro" id="IPR000014">
    <property type="entry name" value="PAS"/>
</dbReference>
<evidence type="ECO:0000259" key="8">
    <source>
        <dbReference type="Pfam" id="PF08448"/>
    </source>
</evidence>
<evidence type="ECO:0000256" key="7">
    <source>
        <dbReference type="ARBA" id="ARBA00022840"/>
    </source>
</evidence>
<dbReference type="PANTHER" id="PTHR41523">
    <property type="entry name" value="TWO-COMPONENT SYSTEM SENSOR PROTEIN"/>
    <property type="match status" value="1"/>
</dbReference>
<gene>
    <name evidence="10" type="ORF">FF098_007175</name>
    <name evidence="9" type="ORF">GCM10011355_14430</name>
</gene>
<evidence type="ECO:0000256" key="5">
    <source>
        <dbReference type="ARBA" id="ARBA00022741"/>
    </source>
</evidence>
<dbReference type="AlphaFoldDB" id="A0A8J3A324"/>
<dbReference type="EMBL" id="VCJR02000001">
    <property type="protein sequence ID" value="NHK27678.1"/>
    <property type="molecule type" value="Genomic_DNA"/>
</dbReference>
<dbReference type="InterPro" id="IPR035965">
    <property type="entry name" value="PAS-like_dom_sf"/>
</dbReference>
<dbReference type="GO" id="GO:0004673">
    <property type="term" value="F:protein histidine kinase activity"/>
    <property type="evidence" value="ECO:0007669"/>
    <property type="project" value="UniProtKB-EC"/>
</dbReference>
<dbReference type="Proteomes" id="UP000621856">
    <property type="component" value="Unassembled WGS sequence"/>
</dbReference>
<dbReference type="PANTHER" id="PTHR41523:SF8">
    <property type="entry name" value="ETHYLENE RESPONSE SENSOR PROTEIN"/>
    <property type="match status" value="1"/>
</dbReference>
<evidence type="ECO:0000256" key="2">
    <source>
        <dbReference type="ARBA" id="ARBA00012438"/>
    </source>
</evidence>
<dbReference type="NCBIfam" id="TIGR00229">
    <property type="entry name" value="sensory_box"/>
    <property type="match status" value="1"/>
</dbReference>
<comment type="caution">
    <text evidence="9">The sequence shown here is derived from an EMBL/GenBank/DDBJ whole genome shotgun (WGS) entry which is preliminary data.</text>
</comment>
<dbReference type="RefSeq" id="WP_166426372.1">
    <property type="nucleotide sequence ID" value="NZ_BMGZ01000001.1"/>
</dbReference>
<evidence type="ECO:0000256" key="3">
    <source>
        <dbReference type="ARBA" id="ARBA00022553"/>
    </source>
</evidence>
<reference evidence="10 12" key="2">
    <citation type="submission" date="2020-02" db="EMBL/GenBank/DDBJ databases">
        <title>Genome sequence of Parvularcula flava strain NH6-79.</title>
        <authorList>
            <person name="Abdul Karim M.H."/>
            <person name="Lam M.Q."/>
            <person name="Chen S.J."/>
            <person name="Yahya A."/>
            <person name="Shahir S."/>
            <person name="Shamsir M.S."/>
            <person name="Chong C.S."/>
        </authorList>
    </citation>
    <scope>NUCLEOTIDE SEQUENCE [LARGE SCALE GENOMIC DNA]</scope>
    <source>
        <strain evidence="10 12">NH6-79</strain>
    </source>
</reference>
<evidence type="ECO:0000313" key="9">
    <source>
        <dbReference type="EMBL" id="GGH96167.1"/>
    </source>
</evidence>
<sequence>MKEVSEDQMSAVILRGIANVSGDMIAAIDSDFHFTFFNDSYRQEYQQLWSLEIQIGTSLLDGMSGWPEERDKARAVWQRALNGEAYTITMEFGPSPAEMRYYALRFAPIRDGETIVGAAHIISDVTAQVRAENHRELLIRELNHRVKNTLAMVHGNGTPDIHWQGTSRRA</sequence>
<evidence type="ECO:0000313" key="11">
    <source>
        <dbReference type="Proteomes" id="UP000621856"/>
    </source>
</evidence>
<keyword evidence="4" id="KW-0808">Transferase</keyword>
<dbReference type="Proteomes" id="UP000818603">
    <property type="component" value="Unassembled WGS sequence"/>
</dbReference>
<evidence type="ECO:0000313" key="10">
    <source>
        <dbReference type="EMBL" id="NHK27678.1"/>
    </source>
</evidence>
<reference evidence="9" key="1">
    <citation type="journal article" date="2014" name="Int. J. Syst. Evol. Microbiol.">
        <title>Complete genome sequence of Corynebacterium casei LMG S-19264T (=DSM 44701T), isolated from a smear-ripened cheese.</title>
        <authorList>
            <consortium name="US DOE Joint Genome Institute (JGI-PGF)"/>
            <person name="Walter F."/>
            <person name="Albersmeier A."/>
            <person name="Kalinowski J."/>
            <person name="Ruckert C."/>
        </authorList>
    </citation>
    <scope>NUCLEOTIDE SEQUENCE</scope>
    <source>
        <strain evidence="9">CGMCC 1.14984</strain>
    </source>
</reference>
<evidence type="ECO:0000256" key="4">
    <source>
        <dbReference type="ARBA" id="ARBA00022679"/>
    </source>
</evidence>
<dbReference type="Pfam" id="PF08448">
    <property type="entry name" value="PAS_4"/>
    <property type="match status" value="1"/>
</dbReference>
<dbReference type="InterPro" id="IPR013656">
    <property type="entry name" value="PAS_4"/>
</dbReference>
<dbReference type="CDD" id="cd00130">
    <property type="entry name" value="PAS"/>
    <property type="match status" value="1"/>
</dbReference>
<accession>A0A8J3A324</accession>
<keyword evidence="3" id="KW-0597">Phosphoprotein</keyword>
<proteinExistence type="predicted"/>
<evidence type="ECO:0000256" key="1">
    <source>
        <dbReference type="ARBA" id="ARBA00000085"/>
    </source>
</evidence>
<protein>
    <recommendedName>
        <fullName evidence="2">histidine kinase</fullName>
        <ecNumber evidence="2">2.7.13.3</ecNumber>
    </recommendedName>
</protein>
<comment type="catalytic activity">
    <reaction evidence="1">
        <text>ATP + protein L-histidine = ADP + protein N-phospho-L-histidine.</text>
        <dbReference type="EC" id="2.7.13.3"/>
    </reaction>
</comment>
<keyword evidence="6" id="KW-0418">Kinase</keyword>
<reference evidence="9" key="3">
    <citation type="submission" date="2020-09" db="EMBL/GenBank/DDBJ databases">
        <authorList>
            <person name="Sun Q."/>
            <person name="Zhou Y."/>
        </authorList>
    </citation>
    <scope>NUCLEOTIDE SEQUENCE</scope>
    <source>
        <strain evidence="9">CGMCC 1.14984</strain>
    </source>
</reference>
<dbReference type="GO" id="GO:0005524">
    <property type="term" value="F:ATP binding"/>
    <property type="evidence" value="ECO:0007669"/>
    <property type="project" value="UniProtKB-KW"/>
</dbReference>
<dbReference type="EC" id="2.7.13.3" evidence="2"/>
<dbReference type="Gene3D" id="3.30.450.20">
    <property type="entry name" value="PAS domain"/>
    <property type="match status" value="1"/>
</dbReference>
<keyword evidence="5" id="KW-0547">Nucleotide-binding</keyword>
<evidence type="ECO:0000313" key="12">
    <source>
        <dbReference type="Proteomes" id="UP000818603"/>
    </source>
</evidence>
<dbReference type="SUPFAM" id="SSF55785">
    <property type="entry name" value="PYP-like sensor domain (PAS domain)"/>
    <property type="match status" value="1"/>
</dbReference>
<dbReference type="EMBL" id="BMGZ01000001">
    <property type="protein sequence ID" value="GGH96167.1"/>
    <property type="molecule type" value="Genomic_DNA"/>
</dbReference>